<gene>
    <name evidence="11" type="ORF">EGYM00163_LOCUS21412</name>
</gene>
<evidence type="ECO:0000256" key="5">
    <source>
        <dbReference type="ARBA" id="ARBA00022781"/>
    </source>
</evidence>
<keyword evidence="8 9" id="KW-0472">Membrane</keyword>
<feature type="transmembrane region" description="Helical" evidence="9">
    <location>
        <begin position="114"/>
        <end position="134"/>
    </location>
</feature>
<keyword evidence="3 9" id="KW-0813">Transport</keyword>
<dbReference type="GO" id="GO:0046961">
    <property type="term" value="F:proton-transporting ATPase activity, rotational mechanism"/>
    <property type="evidence" value="ECO:0007669"/>
    <property type="project" value="InterPro"/>
</dbReference>
<dbReference type="AlphaFoldDB" id="A0A7S4CYB3"/>
<accession>A0A7S4CYB3</accession>
<dbReference type="FunFam" id="1.20.120.610:FF:000002">
    <property type="entry name" value="V-type proton ATPase proteolipid subunit"/>
    <property type="match status" value="1"/>
</dbReference>
<dbReference type="SUPFAM" id="SSF81333">
    <property type="entry name" value="F1F0 ATP synthase subunit C"/>
    <property type="match status" value="2"/>
</dbReference>
<dbReference type="GO" id="GO:0033179">
    <property type="term" value="C:proton-transporting V-type ATPase, V0 domain"/>
    <property type="evidence" value="ECO:0007669"/>
    <property type="project" value="InterPro"/>
</dbReference>
<feature type="transmembrane region" description="Helical" evidence="9">
    <location>
        <begin position="70"/>
        <end position="93"/>
    </location>
</feature>
<keyword evidence="7 9" id="KW-0406">Ion transport</keyword>
<evidence type="ECO:0000256" key="7">
    <source>
        <dbReference type="ARBA" id="ARBA00023065"/>
    </source>
</evidence>
<feature type="transmembrane region" description="Helical" evidence="9">
    <location>
        <begin position="194"/>
        <end position="218"/>
    </location>
</feature>
<proteinExistence type="inferred from homology"/>
<evidence type="ECO:0000256" key="3">
    <source>
        <dbReference type="ARBA" id="ARBA00022448"/>
    </source>
</evidence>
<dbReference type="InterPro" id="IPR002379">
    <property type="entry name" value="ATPase_proteolipid_c-like_dom"/>
</dbReference>
<evidence type="ECO:0000256" key="8">
    <source>
        <dbReference type="ARBA" id="ARBA00023136"/>
    </source>
</evidence>
<dbReference type="InterPro" id="IPR000245">
    <property type="entry name" value="ATPase_proteolipid_csu"/>
</dbReference>
<feature type="transmembrane region" description="Helical" evidence="9">
    <location>
        <begin position="154"/>
        <end position="182"/>
    </location>
</feature>
<evidence type="ECO:0000256" key="2">
    <source>
        <dbReference type="ARBA" id="ARBA00007296"/>
    </source>
</evidence>
<dbReference type="InterPro" id="IPR035921">
    <property type="entry name" value="F/V-ATP_Csub_sf"/>
</dbReference>
<sequence>MEKSAMDRTIPPAIDYPRQPVDEAMQILTQIMYAIVYIVVIIFVVFPLMAGTVFPNFGELSMIFSDVNPWAYAGLGAAIAIGLSIVGAAWGIFLTGASIAGAAIRAPQIRSKNLISIIFCEAVAIYGIIIAIILNSKMKASDTFGPQQMDDLKAACYTVLAAGLAVGVGNMACGVSVGIVGSSCALADAQNSSLFVKILVVEIFASALGIFAIIIGILQAQAAVFPN</sequence>
<organism evidence="11">
    <name type="scientific">Eutreptiella gymnastica</name>
    <dbReference type="NCBI Taxonomy" id="73025"/>
    <lineage>
        <taxon>Eukaryota</taxon>
        <taxon>Discoba</taxon>
        <taxon>Euglenozoa</taxon>
        <taxon>Euglenida</taxon>
        <taxon>Spirocuta</taxon>
        <taxon>Euglenophyceae</taxon>
        <taxon>Eutreptiales</taxon>
        <taxon>Eutreptiaceae</taxon>
        <taxon>Eutreptiella</taxon>
    </lineage>
</organism>
<dbReference type="PANTHER" id="PTHR10263">
    <property type="entry name" value="V-TYPE PROTON ATPASE PROTEOLIPID SUBUNIT"/>
    <property type="match status" value="1"/>
</dbReference>
<feature type="transmembrane region" description="Helical" evidence="9">
    <location>
        <begin position="31"/>
        <end position="50"/>
    </location>
</feature>
<dbReference type="Pfam" id="PF00137">
    <property type="entry name" value="ATP-synt_C"/>
    <property type="match status" value="2"/>
</dbReference>
<comment type="subcellular location">
    <subcellularLocation>
        <location evidence="1">Membrane</location>
        <topology evidence="1">Multi-pass membrane protein</topology>
    </subcellularLocation>
</comment>
<evidence type="ECO:0000259" key="10">
    <source>
        <dbReference type="Pfam" id="PF00137"/>
    </source>
</evidence>
<comment type="caution">
    <text evidence="9">Lacks conserved residue(s) required for the propagation of feature annotation.</text>
</comment>
<dbReference type="CDD" id="cd18178">
    <property type="entry name" value="ATP-synt_Vo_c_ATP6F_rpt2"/>
    <property type="match status" value="1"/>
</dbReference>
<dbReference type="EMBL" id="HBJA01060572">
    <property type="protein sequence ID" value="CAE0810278.1"/>
    <property type="molecule type" value="Transcribed_RNA"/>
</dbReference>
<dbReference type="Gene3D" id="1.20.120.610">
    <property type="entry name" value="lithium bound rotor ring of v- atpase"/>
    <property type="match status" value="1"/>
</dbReference>
<keyword evidence="5" id="KW-0375">Hydrogen ion transport</keyword>
<reference evidence="11" key="1">
    <citation type="submission" date="2021-01" db="EMBL/GenBank/DDBJ databases">
        <authorList>
            <person name="Corre E."/>
            <person name="Pelletier E."/>
            <person name="Niang G."/>
            <person name="Scheremetjew M."/>
            <person name="Finn R."/>
            <person name="Kale V."/>
            <person name="Holt S."/>
            <person name="Cochrane G."/>
            <person name="Meng A."/>
            <person name="Brown T."/>
            <person name="Cohen L."/>
        </authorList>
    </citation>
    <scope>NUCLEOTIDE SEQUENCE</scope>
    <source>
        <strain evidence="11">CCMP1594</strain>
    </source>
</reference>
<keyword evidence="6 9" id="KW-1133">Transmembrane helix</keyword>
<evidence type="ECO:0000256" key="6">
    <source>
        <dbReference type="ARBA" id="ARBA00022989"/>
    </source>
</evidence>
<keyword evidence="4 9" id="KW-0812">Transmembrane</keyword>
<feature type="domain" description="V-ATPase proteolipid subunit C-like" evidence="10">
    <location>
        <begin position="75"/>
        <end position="134"/>
    </location>
</feature>
<dbReference type="PRINTS" id="PR00122">
    <property type="entry name" value="VACATPASE"/>
</dbReference>
<name>A0A7S4CYB3_9EUGL</name>
<protein>
    <recommendedName>
        <fullName evidence="10">V-ATPase proteolipid subunit C-like domain-containing protein</fullName>
    </recommendedName>
</protein>
<comment type="similarity">
    <text evidence="2 9">Belongs to the V-ATPase proteolipid subunit family.</text>
</comment>
<evidence type="ECO:0000313" key="11">
    <source>
        <dbReference type="EMBL" id="CAE0810278.1"/>
    </source>
</evidence>
<evidence type="ECO:0000256" key="1">
    <source>
        <dbReference type="ARBA" id="ARBA00004141"/>
    </source>
</evidence>
<evidence type="ECO:0000256" key="9">
    <source>
        <dbReference type="RuleBase" id="RU363060"/>
    </source>
</evidence>
<feature type="domain" description="V-ATPase proteolipid subunit C-like" evidence="10">
    <location>
        <begin position="160"/>
        <end position="218"/>
    </location>
</feature>
<evidence type="ECO:0000256" key="4">
    <source>
        <dbReference type="ARBA" id="ARBA00022692"/>
    </source>
</evidence>